<dbReference type="EMBL" id="BJON01000011">
    <property type="protein sequence ID" value="GED69260.1"/>
    <property type="molecule type" value="Genomic_DNA"/>
</dbReference>
<organism evidence="3 4">
    <name type="scientific">Brevibacillus reuszeri</name>
    <dbReference type="NCBI Taxonomy" id="54915"/>
    <lineage>
        <taxon>Bacteria</taxon>
        <taxon>Bacillati</taxon>
        <taxon>Bacillota</taxon>
        <taxon>Bacilli</taxon>
        <taxon>Bacillales</taxon>
        <taxon>Paenibacillaceae</taxon>
        <taxon>Brevibacillus</taxon>
    </lineage>
</organism>
<name>A0A0K9YKM4_9BACL</name>
<gene>
    <name evidence="3" type="ORF">ADS79_32815</name>
    <name evidence="2" type="ORF">BRE01_29620</name>
</gene>
<keyword evidence="5" id="KW-1185">Reference proteome</keyword>
<reference evidence="2 5" key="3">
    <citation type="submission" date="2019-06" db="EMBL/GenBank/DDBJ databases">
        <title>Whole genome shotgun sequence of Brevibacillus reuszeri NBRC 15719.</title>
        <authorList>
            <person name="Hosoyama A."/>
            <person name="Uohara A."/>
            <person name="Ohji S."/>
            <person name="Ichikawa N."/>
        </authorList>
    </citation>
    <scope>NUCLEOTIDE SEQUENCE [LARGE SCALE GENOMIC DNA]</scope>
    <source>
        <strain evidence="2 5">NBRC 15719</strain>
    </source>
</reference>
<dbReference type="Proteomes" id="UP000319578">
    <property type="component" value="Unassembled WGS sequence"/>
</dbReference>
<dbReference type="EMBL" id="LGIQ01000017">
    <property type="protein sequence ID" value="KNB68745.1"/>
    <property type="molecule type" value="Genomic_DNA"/>
</dbReference>
<keyword evidence="1" id="KW-1133">Transmembrane helix</keyword>
<dbReference type="AlphaFoldDB" id="A0A0K9YKM4"/>
<dbReference type="Proteomes" id="UP000036834">
    <property type="component" value="Unassembled WGS sequence"/>
</dbReference>
<feature type="transmembrane region" description="Helical" evidence="1">
    <location>
        <begin position="7"/>
        <end position="26"/>
    </location>
</feature>
<sequence length="59" mass="6703">MSKNNILQNVLGFIVCFLLFVGSMLFTNFYPLLILVGILGFAGLSFFVYRIISFYNKKG</sequence>
<protein>
    <submittedName>
        <fullName evidence="3">Uncharacterized protein</fullName>
    </submittedName>
</protein>
<reference evidence="4" key="1">
    <citation type="submission" date="2015-07" db="EMBL/GenBank/DDBJ databases">
        <title>Genome sequencing project for genomic taxonomy and phylogenomics of Bacillus-like bacteria.</title>
        <authorList>
            <person name="Liu B."/>
            <person name="Wang J."/>
            <person name="Zhu Y."/>
            <person name="Liu G."/>
            <person name="Chen Q."/>
            <person name="Chen Z."/>
            <person name="Lan J."/>
            <person name="Che J."/>
            <person name="Ge C."/>
            <person name="Shi H."/>
            <person name="Pan Z."/>
            <person name="Liu X."/>
        </authorList>
    </citation>
    <scope>NUCLEOTIDE SEQUENCE [LARGE SCALE GENOMIC DNA]</scope>
    <source>
        <strain evidence="4">DSM 9887</strain>
    </source>
</reference>
<evidence type="ECO:0000313" key="3">
    <source>
        <dbReference type="EMBL" id="KNB68745.1"/>
    </source>
</evidence>
<evidence type="ECO:0000256" key="1">
    <source>
        <dbReference type="SAM" id="Phobius"/>
    </source>
</evidence>
<feature type="transmembrane region" description="Helical" evidence="1">
    <location>
        <begin position="32"/>
        <end position="52"/>
    </location>
</feature>
<accession>A0A0K9YKM4</accession>
<keyword evidence="1" id="KW-0812">Transmembrane</keyword>
<keyword evidence="1" id="KW-0472">Membrane</keyword>
<evidence type="ECO:0000313" key="5">
    <source>
        <dbReference type="Proteomes" id="UP000319578"/>
    </source>
</evidence>
<proteinExistence type="predicted"/>
<reference evidence="3" key="2">
    <citation type="submission" date="2015-07" db="EMBL/GenBank/DDBJ databases">
        <title>MeaNS - Measles Nucleotide Surveillance Program.</title>
        <authorList>
            <person name="Tran T."/>
            <person name="Druce J."/>
        </authorList>
    </citation>
    <scope>NUCLEOTIDE SEQUENCE</scope>
    <source>
        <strain evidence="3">DSM 9887</strain>
    </source>
</reference>
<comment type="caution">
    <text evidence="3">The sequence shown here is derived from an EMBL/GenBank/DDBJ whole genome shotgun (WGS) entry which is preliminary data.</text>
</comment>
<dbReference type="PATRIC" id="fig|54915.3.peg.676"/>
<evidence type="ECO:0000313" key="2">
    <source>
        <dbReference type="EMBL" id="GED69260.1"/>
    </source>
</evidence>
<evidence type="ECO:0000313" key="4">
    <source>
        <dbReference type="Proteomes" id="UP000036834"/>
    </source>
</evidence>